<organism evidence="6 7">
    <name type="scientific">Curvularia clavata</name>
    <dbReference type="NCBI Taxonomy" id="95742"/>
    <lineage>
        <taxon>Eukaryota</taxon>
        <taxon>Fungi</taxon>
        <taxon>Dikarya</taxon>
        <taxon>Ascomycota</taxon>
        <taxon>Pezizomycotina</taxon>
        <taxon>Dothideomycetes</taxon>
        <taxon>Pleosporomycetidae</taxon>
        <taxon>Pleosporales</taxon>
        <taxon>Pleosporineae</taxon>
        <taxon>Pleosporaceae</taxon>
        <taxon>Curvularia</taxon>
    </lineage>
</organism>
<keyword evidence="2" id="KW-0328">Glycosyltransferase</keyword>
<sequence length="407" mass="46621">MLAAQRTYIIVIAIFIVIVTFSSYRFREQGAIVIDKIVEPSYRSSQSDLRETITRLFQSIKHDPRAPGYTDPSGTYYKGAGNPIWKKPLGKKVLIVDIDTRNPTGENELLNPERIDWETLKSKNGGLVSTAMMNHYLYAMIHGYDYKFYHAREMKDHYNTWISPHVFRELLPDYQFVVAMDADVVVTHLELPLEWLFNRWGIQEGTSMALPWDTEEIRQGASISTDSKGLRVLNTGLVIAQNSSTTLELLEAWRDCTSDTRYEGCSQWKYEWSHEQRAFSEYIRYDFNKTPETIVALPCDDAVGWPGFREDVLSQSTVNEDVSNCNGTMFRHYTKDKSLVKDTAAASVMQILSAVIQQSILGHSRQMWYNEPDNTPPPSTLHSAAQEVKKEEVHDLSDLIVERDGLQ</sequence>
<accession>A0A9Q8Z7Y5</accession>
<proteinExistence type="inferred from homology"/>
<evidence type="ECO:0000313" key="6">
    <source>
        <dbReference type="EMBL" id="USP77684.1"/>
    </source>
</evidence>
<keyword evidence="7" id="KW-1185">Reference proteome</keyword>
<keyword evidence="5" id="KW-0472">Membrane</keyword>
<dbReference type="Gene3D" id="3.90.550.10">
    <property type="entry name" value="Spore Coat Polysaccharide Biosynthesis Protein SpsA, Chain A"/>
    <property type="match status" value="1"/>
</dbReference>
<evidence type="ECO:0008006" key="8">
    <source>
        <dbReference type="Google" id="ProtNLM"/>
    </source>
</evidence>
<evidence type="ECO:0000256" key="1">
    <source>
        <dbReference type="ARBA" id="ARBA00005664"/>
    </source>
</evidence>
<feature type="region of interest" description="Disordered" evidence="4">
    <location>
        <begin position="367"/>
        <end position="394"/>
    </location>
</feature>
<evidence type="ECO:0000256" key="5">
    <source>
        <dbReference type="SAM" id="Phobius"/>
    </source>
</evidence>
<keyword evidence="5" id="KW-1133">Transmembrane helix</keyword>
<dbReference type="AlphaFoldDB" id="A0A9Q8Z7Y5"/>
<protein>
    <recommendedName>
        <fullName evidence="8">Nucleotide-diphospho-sugar transferase domain-containing protein</fullName>
    </recommendedName>
</protein>
<dbReference type="InterPro" id="IPR008630">
    <property type="entry name" value="Glyco_trans_34"/>
</dbReference>
<evidence type="ECO:0000256" key="2">
    <source>
        <dbReference type="ARBA" id="ARBA00022676"/>
    </source>
</evidence>
<keyword evidence="5" id="KW-0812">Transmembrane</keyword>
<dbReference type="PANTHER" id="PTHR31306:SF3">
    <property type="entry name" value="NUCLEOTIDE-DIPHOSPHO-SUGAR TRANSFERASE DOMAIN-CONTAINING PROTEIN"/>
    <property type="match status" value="1"/>
</dbReference>
<feature type="transmembrane region" description="Helical" evidence="5">
    <location>
        <begin position="7"/>
        <end position="26"/>
    </location>
</feature>
<dbReference type="InterPro" id="IPR029044">
    <property type="entry name" value="Nucleotide-diphossugar_trans"/>
</dbReference>
<dbReference type="OrthoDB" id="3763672at2759"/>
<dbReference type="Proteomes" id="UP001056012">
    <property type="component" value="Chromosome 3"/>
</dbReference>
<reference evidence="6" key="1">
    <citation type="submission" date="2021-12" db="EMBL/GenBank/DDBJ databases">
        <title>Curvularia clavata genome.</title>
        <authorList>
            <person name="Cao Y."/>
        </authorList>
    </citation>
    <scope>NUCLEOTIDE SEQUENCE</scope>
    <source>
        <strain evidence="6">Yc1106</strain>
    </source>
</reference>
<evidence type="ECO:0000256" key="4">
    <source>
        <dbReference type="SAM" id="MobiDB-lite"/>
    </source>
</evidence>
<dbReference type="GO" id="GO:0016757">
    <property type="term" value="F:glycosyltransferase activity"/>
    <property type="evidence" value="ECO:0007669"/>
    <property type="project" value="UniProtKB-KW"/>
</dbReference>
<dbReference type="Pfam" id="PF05637">
    <property type="entry name" value="Glyco_transf_34"/>
    <property type="match status" value="1"/>
</dbReference>
<dbReference type="GO" id="GO:0000139">
    <property type="term" value="C:Golgi membrane"/>
    <property type="evidence" value="ECO:0007669"/>
    <property type="project" value="TreeGrafter"/>
</dbReference>
<name>A0A9Q8Z7Y5_CURCL</name>
<dbReference type="VEuPathDB" id="FungiDB:yc1106_04958"/>
<dbReference type="PANTHER" id="PTHR31306">
    <property type="entry name" value="ALPHA-1,6-MANNOSYLTRANSFERASE MNN11-RELATED"/>
    <property type="match status" value="1"/>
</dbReference>
<gene>
    <name evidence="6" type="ORF">yc1106_04958</name>
</gene>
<dbReference type="GO" id="GO:0006487">
    <property type="term" value="P:protein N-linked glycosylation"/>
    <property type="evidence" value="ECO:0007669"/>
    <property type="project" value="TreeGrafter"/>
</dbReference>
<comment type="similarity">
    <text evidence="1">Belongs to the glycosyltransferase 34 family.</text>
</comment>
<evidence type="ECO:0000313" key="7">
    <source>
        <dbReference type="Proteomes" id="UP001056012"/>
    </source>
</evidence>
<keyword evidence="3" id="KW-0808">Transferase</keyword>
<dbReference type="EMBL" id="CP089276">
    <property type="protein sequence ID" value="USP77684.1"/>
    <property type="molecule type" value="Genomic_DNA"/>
</dbReference>
<evidence type="ECO:0000256" key="3">
    <source>
        <dbReference type="ARBA" id="ARBA00022679"/>
    </source>
</evidence>